<dbReference type="InterPro" id="IPR010809">
    <property type="entry name" value="FliD_C"/>
</dbReference>
<keyword evidence="8" id="KW-0969">Cilium</keyword>
<keyword evidence="5" id="KW-0964">Secreted</keyword>
<dbReference type="GO" id="GO:0009421">
    <property type="term" value="C:bacterial-type flagellum filament cap"/>
    <property type="evidence" value="ECO:0007669"/>
    <property type="project" value="InterPro"/>
</dbReference>
<dbReference type="OrthoDB" id="9810816at2"/>
<accession>A0A1H7HJT6</accession>
<evidence type="ECO:0000313" key="9">
    <source>
        <dbReference type="Proteomes" id="UP000199297"/>
    </source>
</evidence>
<comment type="subunit">
    <text evidence="2 5">Homopentamer.</text>
</comment>
<keyword evidence="8" id="KW-0282">Flagellum</keyword>
<sequence length="452" mass="47358">MNITSAGIGSGLDLESIIEAFVTAESVPTEIRLQKKEERITAELSGLGSFKSALASFQSVADKLKSVENFNEQVLNVGNDDISVTTNGFASNGSFEVSVLQLAAATRIQTPDFASSASTVGTGTLTFAAGADSFDVAIDAADDLSTIRDKINAQSGNFGVTASLVNSDSGTYLSYTSNNTGTANELSVSTNDAALDNLATNATITRNAQDAIIEIDGAGNTVTSASNEFKNTIEDVTVVANKVSVAGAATLDISQNNQVAIDLVNEFVNSFNALADSMDVLASPKFGKLAFDSDLRAMKGQLSNILSNTVGSMTGDIQSLSDIGVSFDKFGKLEISAVGIGTLDSGVETLAKKVDNNLGELGQLFASSDGIVSQLSALIDNYNDSDGTLTKRQADLNKDLSGISDEYDNLEARLRNYEDTLRKRFAFLDSTVAGYNATSNFLTSALKPVSKD</sequence>
<dbReference type="PANTHER" id="PTHR30288:SF0">
    <property type="entry name" value="FLAGELLAR HOOK-ASSOCIATED PROTEIN 2"/>
    <property type="match status" value="1"/>
</dbReference>
<feature type="coiled-coil region" evidence="5">
    <location>
        <begin position="393"/>
        <end position="420"/>
    </location>
</feature>
<dbReference type="GO" id="GO:0071973">
    <property type="term" value="P:bacterial-type flagellum-dependent cell motility"/>
    <property type="evidence" value="ECO:0007669"/>
    <property type="project" value="TreeGrafter"/>
</dbReference>
<name>A0A1H7HJT6_9GAMM</name>
<comment type="similarity">
    <text evidence="1 5">Belongs to the FliD family.</text>
</comment>
<evidence type="ECO:0000259" key="6">
    <source>
        <dbReference type="Pfam" id="PF02465"/>
    </source>
</evidence>
<keyword evidence="9" id="KW-1185">Reference proteome</keyword>
<dbReference type="GO" id="GO:0009424">
    <property type="term" value="C:bacterial-type flagellum hook"/>
    <property type="evidence" value="ECO:0007669"/>
    <property type="project" value="UniProtKB-UniRule"/>
</dbReference>
<dbReference type="EMBL" id="FOBI01000001">
    <property type="protein sequence ID" value="SEK49732.1"/>
    <property type="molecule type" value="Genomic_DNA"/>
</dbReference>
<comment type="subcellular location">
    <subcellularLocation>
        <location evidence="5">Secreted</location>
    </subcellularLocation>
    <subcellularLocation>
        <location evidence="5">Bacterial flagellum</location>
    </subcellularLocation>
</comment>
<dbReference type="STRING" id="641665.GCA_002104455_00204"/>
<evidence type="ECO:0000256" key="1">
    <source>
        <dbReference type="ARBA" id="ARBA00009764"/>
    </source>
</evidence>
<dbReference type="GO" id="GO:0005576">
    <property type="term" value="C:extracellular region"/>
    <property type="evidence" value="ECO:0007669"/>
    <property type="project" value="UniProtKB-SubCell"/>
</dbReference>
<protein>
    <recommendedName>
        <fullName evidence="5">Flagellar hook-associated protein 2</fullName>
        <shortName evidence="5">HAP2</shortName>
    </recommendedName>
    <alternativeName>
        <fullName evidence="5">Flagellar cap protein</fullName>
    </alternativeName>
</protein>
<dbReference type="InterPro" id="IPR010810">
    <property type="entry name" value="Flagellin_hook_IN_motif"/>
</dbReference>
<evidence type="ECO:0000256" key="2">
    <source>
        <dbReference type="ARBA" id="ARBA00011255"/>
    </source>
</evidence>
<dbReference type="InterPro" id="IPR040026">
    <property type="entry name" value="FliD"/>
</dbReference>
<dbReference type="RefSeq" id="WP_085282362.1">
    <property type="nucleotide sequence ID" value="NZ_FOBI01000001.1"/>
</dbReference>
<dbReference type="Pfam" id="PF07195">
    <property type="entry name" value="FliD_C"/>
    <property type="match status" value="1"/>
</dbReference>
<evidence type="ECO:0000256" key="4">
    <source>
        <dbReference type="ARBA" id="ARBA00023143"/>
    </source>
</evidence>
<dbReference type="InterPro" id="IPR003481">
    <property type="entry name" value="FliD_N"/>
</dbReference>
<feature type="domain" description="Flagellar hook-associated protein 2 N-terminal" evidence="6">
    <location>
        <begin position="10"/>
        <end position="105"/>
    </location>
</feature>
<dbReference type="Pfam" id="PF07196">
    <property type="entry name" value="Flagellin_IN"/>
    <property type="match status" value="1"/>
</dbReference>
<dbReference type="GO" id="GO:0007155">
    <property type="term" value="P:cell adhesion"/>
    <property type="evidence" value="ECO:0007669"/>
    <property type="project" value="InterPro"/>
</dbReference>
<keyword evidence="3 5" id="KW-0175">Coiled coil</keyword>
<keyword evidence="8" id="KW-0966">Cell projection</keyword>
<dbReference type="Pfam" id="PF02465">
    <property type="entry name" value="FliD_N"/>
    <property type="match status" value="1"/>
</dbReference>
<organism evidence="8 9">
    <name type="scientific">Colwellia chukchiensis</name>
    <dbReference type="NCBI Taxonomy" id="641665"/>
    <lineage>
        <taxon>Bacteria</taxon>
        <taxon>Pseudomonadati</taxon>
        <taxon>Pseudomonadota</taxon>
        <taxon>Gammaproteobacteria</taxon>
        <taxon>Alteromonadales</taxon>
        <taxon>Colwelliaceae</taxon>
        <taxon>Colwellia</taxon>
    </lineage>
</organism>
<gene>
    <name evidence="8" type="ORF">SAMN05216262_101501</name>
</gene>
<keyword evidence="4 5" id="KW-0975">Bacterial flagellum</keyword>
<evidence type="ECO:0000256" key="5">
    <source>
        <dbReference type="RuleBase" id="RU362066"/>
    </source>
</evidence>
<reference evidence="9" key="1">
    <citation type="submission" date="2016-10" db="EMBL/GenBank/DDBJ databases">
        <authorList>
            <person name="Varghese N."/>
            <person name="Submissions S."/>
        </authorList>
    </citation>
    <scope>NUCLEOTIDE SEQUENCE [LARGE SCALE GENOMIC DNA]</scope>
    <source>
        <strain evidence="9">CGMCC 1.9127</strain>
    </source>
</reference>
<dbReference type="PANTHER" id="PTHR30288">
    <property type="entry name" value="FLAGELLAR CAP/ASSEMBLY PROTEIN FLID"/>
    <property type="match status" value="1"/>
</dbReference>
<feature type="domain" description="Flagellar hook-associated protein 2 C-terminal" evidence="7">
    <location>
        <begin position="208"/>
        <end position="436"/>
    </location>
</feature>
<evidence type="ECO:0000256" key="3">
    <source>
        <dbReference type="ARBA" id="ARBA00023054"/>
    </source>
</evidence>
<comment type="function">
    <text evidence="5">Required for morphogenesis and for the elongation of the flagellar filament by facilitating polymerization of the flagellin monomers at the tip of growing filament. Forms a capping structure, which prevents flagellin subunits (transported through the central channel of the flagellum) from leaking out without polymerization at the distal end.</text>
</comment>
<dbReference type="AlphaFoldDB" id="A0A1H7HJT6"/>
<dbReference type="Proteomes" id="UP000199297">
    <property type="component" value="Unassembled WGS sequence"/>
</dbReference>
<evidence type="ECO:0000313" key="8">
    <source>
        <dbReference type="EMBL" id="SEK49732.1"/>
    </source>
</evidence>
<evidence type="ECO:0000259" key="7">
    <source>
        <dbReference type="Pfam" id="PF07195"/>
    </source>
</evidence>
<proteinExistence type="inferred from homology"/>